<dbReference type="AlphaFoldDB" id="A0A0C3FTG9"/>
<proteinExistence type="predicted"/>
<dbReference type="Proteomes" id="UP000054166">
    <property type="component" value="Unassembled WGS sequence"/>
</dbReference>
<reference evidence="2 3" key="1">
    <citation type="submission" date="2014-04" db="EMBL/GenBank/DDBJ databases">
        <authorList>
            <consortium name="DOE Joint Genome Institute"/>
            <person name="Kuo A."/>
            <person name="Tarkka M."/>
            <person name="Buscot F."/>
            <person name="Kohler A."/>
            <person name="Nagy L.G."/>
            <person name="Floudas D."/>
            <person name="Copeland A."/>
            <person name="Barry K.W."/>
            <person name="Cichocki N."/>
            <person name="Veneault-Fourrey C."/>
            <person name="LaButti K."/>
            <person name="Lindquist E.A."/>
            <person name="Lipzen A."/>
            <person name="Lundell T."/>
            <person name="Morin E."/>
            <person name="Murat C."/>
            <person name="Sun H."/>
            <person name="Tunlid A."/>
            <person name="Henrissat B."/>
            <person name="Grigoriev I.V."/>
            <person name="Hibbett D.S."/>
            <person name="Martin F."/>
            <person name="Nordberg H.P."/>
            <person name="Cantor M.N."/>
            <person name="Hua S.X."/>
        </authorList>
    </citation>
    <scope>NUCLEOTIDE SEQUENCE [LARGE SCALE GENOMIC DNA]</scope>
    <source>
        <strain evidence="2 3">F 1598</strain>
    </source>
</reference>
<gene>
    <name evidence="2" type="ORF">PILCRDRAFT_8344</name>
</gene>
<name>A0A0C3FTG9_PILCF</name>
<evidence type="ECO:0000313" key="2">
    <source>
        <dbReference type="EMBL" id="KIM82106.1"/>
    </source>
</evidence>
<evidence type="ECO:0000313" key="3">
    <source>
        <dbReference type="Proteomes" id="UP000054166"/>
    </source>
</evidence>
<keyword evidence="3" id="KW-1185">Reference proteome</keyword>
<accession>A0A0C3FTG9</accession>
<dbReference type="HOGENOM" id="CLU_2171988_0_0_1"/>
<dbReference type="InParanoid" id="A0A0C3FTG9"/>
<evidence type="ECO:0000256" key="1">
    <source>
        <dbReference type="SAM" id="MobiDB-lite"/>
    </source>
</evidence>
<protein>
    <submittedName>
        <fullName evidence="2">Uncharacterized protein</fullName>
    </submittedName>
</protein>
<reference evidence="3" key="2">
    <citation type="submission" date="2015-01" db="EMBL/GenBank/DDBJ databases">
        <title>Evolutionary Origins and Diversification of the Mycorrhizal Mutualists.</title>
        <authorList>
            <consortium name="DOE Joint Genome Institute"/>
            <consortium name="Mycorrhizal Genomics Consortium"/>
            <person name="Kohler A."/>
            <person name="Kuo A."/>
            <person name="Nagy L.G."/>
            <person name="Floudas D."/>
            <person name="Copeland A."/>
            <person name="Barry K.W."/>
            <person name="Cichocki N."/>
            <person name="Veneault-Fourrey C."/>
            <person name="LaButti K."/>
            <person name="Lindquist E.A."/>
            <person name="Lipzen A."/>
            <person name="Lundell T."/>
            <person name="Morin E."/>
            <person name="Murat C."/>
            <person name="Riley R."/>
            <person name="Ohm R."/>
            <person name="Sun H."/>
            <person name="Tunlid A."/>
            <person name="Henrissat B."/>
            <person name="Grigoriev I.V."/>
            <person name="Hibbett D.S."/>
            <person name="Martin F."/>
        </authorList>
    </citation>
    <scope>NUCLEOTIDE SEQUENCE [LARGE SCALE GENOMIC DNA]</scope>
    <source>
        <strain evidence="3">F 1598</strain>
    </source>
</reference>
<feature type="region of interest" description="Disordered" evidence="1">
    <location>
        <begin position="79"/>
        <end position="110"/>
    </location>
</feature>
<sequence>MSIAFGYIKCSGSTALQGSFTPLAEGSMPITLSGVIDPANPDWSAPSAELLYETVPLGTHSFSGTVLRDYVTLTQQDGPAIGGQLKDPISEDLPPMTGTITWTTGDKPDI</sequence>
<dbReference type="EMBL" id="KN832996">
    <property type="protein sequence ID" value="KIM82106.1"/>
    <property type="molecule type" value="Genomic_DNA"/>
</dbReference>
<organism evidence="2 3">
    <name type="scientific">Piloderma croceum (strain F 1598)</name>
    <dbReference type="NCBI Taxonomy" id="765440"/>
    <lineage>
        <taxon>Eukaryota</taxon>
        <taxon>Fungi</taxon>
        <taxon>Dikarya</taxon>
        <taxon>Basidiomycota</taxon>
        <taxon>Agaricomycotina</taxon>
        <taxon>Agaricomycetes</taxon>
        <taxon>Agaricomycetidae</taxon>
        <taxon>Atheliales</taxon>
        <taxon>Atheliaceae</taxon>
        <taxon>Piloderma</taxon>
    </lineage>
</organism>